<evidence type="ECO:0000313" key="2">
    <source>
        <dbReference type="EMBL" id="CAI2383610.1"/>
    </source>
</evidence>
<feature type="compositionally biased region" description="Basic and acidic residues" evidence="1">
    <location>
        <begin position="77"/>
        <end position="92"/>
    </location>
</feature>
<dbReference type="EMBL" id="CAMPGE010025903">
    <property type="protein sequence ID" value="CAI2383610.1"/>
    <property type="molecule type" value="Genomic_DNA"/>
</dbReference>
<organism evidence="2 3">
    <name type="scientific">Euplotes crassus</name>
    <dbReference type="NCBI Taxonomy" id="5936"/>
    <lineage>
        <taxon>Eukaryota</taxon>
        <taxon>Sar</taxon>
        <taxon>Alveolata</taxon>
        <taxon>Ciliophora</taxon>
        <taxon>Intramacronucleata</taxon>
        <taxon>Spirotrichea</taxon>
        <taxon>Hypotrichia</taxon>
        <taxon>Euplotida</taxon>
        <taxon>Euplotidae</taxon>
        <taxon>Moneuplotes</taxon>
    </lineage>
</organism>
<feature type="region of interest" description="Disordered" evidence="1">
    <location>
        <begin position="39"/>
        <end position="92"/>
    </location>
</feature>
<name>A0AAD1Y2I6_EUPCR</name>
<sequence length="92" mass="10510">MAGKSSMQSGDENMNALLIGLLIGLLIAHFFLTTTPKYADDPRIDEIMEDSDKESEAEGEYYYEEEEEESEDDKEEEKEKSGVQDGVRRRNI</sequence>
<comment type="caution">
    <text evidence="2">The sequence shown here is derived from an EMBL/GenBank/DDBJ whole genome shotgun (WGS) entry which is preliminary data.</text>
</comment>
<reference evidence="2" key="1">
    <citation type="submission" date="2023-07" db="EMBL/GenBank/DDBJ databases">
        <authorList>
            <consortium name="AG Swart"/>
            <person name="Singh M."/>
            <person name="Singh A."/>
            <person name="Seah K."/>
            <person name="Emmerich C."/>
        </authorList>
    </citation>
    <scope>NUCLEOTIDE SEQUENCE</scope>
    <source>
        <strain evidence="2">DP1</strain>
    </source>
</reference>
<proteinExistence type="predicted"/>
<accession>A0AAD1Y2I6</accession>
<protein>
    <submittedName>
        <fullName evidence="2">Uncharacterized protein</fullName>
    </submittedName>
</protein>
<dbReference type="Proteomes" id="UP001295684">
    <property type="component" value="Unassembled WGS sequence"/>
</dbReference>
<feature type="compositionally biased region" description="Acidic residues" evidence="1">
    <location>
        <begin position="47"/>
        <end position="76"/>
    </location>
</feature>
<evidence type="ECO:0000313" key="3">
    <source>
        <dbReference type="Proteomes" id="UP001295684"/>
    </source>
</evidence>
<keyword evidence="3" id="KW-1185">Reference proteome</keyword>
<evidence type="ECO:0000256" key="1">
    <source>
        <dbReference type="SAM" id="MobiDB-lite"/>
    </source>
</evidence>
<dbReference type="AlphaFoldDB" id="A0AAD1Y2I6"/>
<gene>
    <name evidence="2" type="ORF">ECRASSUSDP1_LOCUS25115</name>
</gene>